<dbReference type="PROSITE" id="PS50017">
    <property type="entry name" value="DEATH_DOMAIN"/>
    <property type="match status" value="1"/>
</dbReference>
<keyword evidence="3" id="KW-1185">Reference proteome</keyword>
<name>A0A9Q1HM99_HOLLE</name>
<dbReference type="GO" id="GO:0007165">
    <property type="term" value="P:signal transduction"/>
    <property type="evidence" value="ECO:0007669"/>
    <property type="project" value="InterPro"/>
</dbReference>
<evidence type="ECO:0000313" key="3">
    <source>
        <dbReference type="Proteomes" id="UP001152320"/>
    </source>
</evidence>
<proteinExistence type="predicted"/>
<organism evidence="2 3">
    <name type="scientific">Holothuria leucospilota</name>
    <name type="common">Black long sea cucumber</name>
    <name type="synonym">Mertensiothuria leucospilota</name>
    <dbReference type="NCBI Taxonomy" id="206669"/>
    <lineage>
        <taxon>Eukaryota</taxon>
        <taxon>Metazoa</taxon>
        <taxon>Echinodermata</taxon>
        <taxon>Eleutherozoa</taxon>
        <taxon>Echinozoa</taxon>
        <taxon>Holothuroidea</taxon>
        <taxon>Aspidochirotacea</taxon>
        <taxon>Aspidochirotida</taxon>
        <taxon>Holothuriidae</taxon>
        <taxon>Holothuria</taxon>
    </lineage>
</organism>
<evidence type="ECO:0000313" key="2">
    <source>
        <dbReference type="EMBL" id="KAJ8050878.1"/>
    </source>
</evidence>
<dbReference type="Gene3D" id="1.10.533.10">
    <property type="entry name" value="Death Domain, Fas"/>
    <property type="match status" value="1"/>
</dbReference>
<dbReference type="SUPFAM" id="SSF47986">
    <property type="entry name" value="DEATH domain"/>
    <property type="match status" value="1"/>
</dbReference>
<sequence>MLLSWKRSNGLHATKKALDEALKKIDREDLIDKIDSFNDKTFLFLLSHCKFPFCEEVEKVSVVDIDNIDKGSCISSTEFFRKSNDSIEDEFLVSVSDSSMNIKYNASGEKLSTKQTYLFIFISNAGEMVVIILL</sequence>
<dbReference type="CDD" id="cd01670">
    <property type="entry name" value="Death"/>
    <property type="match status" value="1"/>
</dbReference>
<dbReference type="InterPro" id="IPR011029">
    <property type="entry name" value="DEATH-like_dom_sf"/>
</dbReference>
<comment type="caution">
    <text evidence="2">The sequence shown here is derived from an EMBL/GenBank/DDBJ whole genome shotgun (WGS) entry which is preliminary data.</text>
</comment>
<dbReference type="Proteomes" id="UP001152320">
    <property type="component" value="Chromosome 1"/>
</dbReference>
<dbReference type="EMBL" id="JAIZAY010000001">
    <property type="protein sequence ID" value="KAJ8050878.1"/>
    <property type="molecule type" value="Genomic_DNA"/>
</dbReference>
<gene>
    <name evidence="2" type="ORF">HOLleu_04249</name>
</gene>
<protein>
    <recommendedName>
        <fullName evidence="1">Death domain-containing protein</fullName>
    </recommendedName>
</protein>
<feature type="domain" description="Death" evidence="1">
    <location>
        <begin position="1"/>
        <end position="38"/>
    </location>
</feature>
<accession>A0A9Q1HM99</accession>
<reference evidence="2" key="1">
    <citation type="submission" date="2021-10" db="EMBL/GenBank/DDBJ databases">
        <title>Tropical sea cucumber genome reveals ecological adaptation and Cuvierian tubules defense mechanism.</title>
        <authorList>
            <person name="Chen T."/>
        </authorList>
    </citation>
    <scope>NUCLEOTIDE SEQUENCE</scope>
    <source>
        <strain evidence="2">Nanhai2018</strain>
        <tissue evidence="2">Muscle</tissue>
    </source>
</reference>
<dbReference type="AlphaFoldDB" id="A0A9Q1HM99"/>
<evidence type="ECO:0000259" key="1">
    <source>
        <dbReference type="PROSITE" id="PS50017"/>
    </source>
</evidence>
<dbReference type="InterPro" id="IPR000488">
    <property type="entry name" value="Death_dom"/>
</dbReference>